<reference evidence="1" key="1">
    <citation type="submission" date="2019-10" db="EMBL/GenBank/DDBJ databases">
        <authorList>
            <person name="Zhang R."/>
            <person name="Pan Y."/>
            <person name="Wang J."/>
            <person name="Ma R."/>
            <person name="Yu S."/>
        </authorList>
    </citation>
    <scope>NUCLEOTIDE SEQUENCE</scope>
    <source>
        <strain evidence="1">LA-IB0</strain>
        <tissue evidence="1">Leaf</tissue>
    </source>
</reference>
<dbReference type="Proteomes" id="UP000826271">
    <property type="component" value="Unassembled WGS sequence"/>
</dbReference>
<evidence type="ECO:0000313" key="1">
    <source>
        <dbReference type="EMBL" id="KAG8373552.1"/>
    </source>
</evidence>
<evidence type="ECO:0000313" key="2">
    <source>
        <dbReference type="Proteomes" id="UP000826271"/>
    </source>
</evidence>
<keyword evidence="2" id="KW-1185">Reference proteome</keyword>
<name>A0AAV6WZC3_9LAMI</name>
<accession>A0AAV6WZC3</accession>
<sequence>MDSAEMEYWGSRNRNSVIEQAKEELEILELQHPNKFEYLKTELKAFISDFEVLLVLPNIKTHNTISTTCPSVATQGATDLICGTIKDVALQLPSETILELLNSTLPMEGKKAKTGSILRLRAARNGNAKINRHGALEQGTRYGGQQRTKPFITEKCNWIRKIIQNVVYKDILSSTM</sequence>
<proteinExistence type="predicted"/>
<protein>
    <submittedName>
        <fullName evidence="1">Uncharacterized protein</fullName>
    </submittedName>
</protein>
<comment type="caution">
    <text evidence="1">The sequence shown here is derived from an EMBL/GenBank/DDBJ whole genome shotgun (WGS) entry which is preliminary data.</text>
</comment>
<gene>
    <name evidence="1" type="ORF">BUALT_Bualt11G0036400</name>
</gene>
<dbReference type="AlphaFoldDB" id="A0AAV6WZC3"/>
<organism evidence="1 2">
    <name type="scientific">Buddleja alternifolia</name>
    <dbReference type="NCBI Taxonomy" id="168488"/>
    <lineage>
        <taxon>Eukaryota</taxon>
        <taxon>Viridiplantae</taxon>
        <taxon>Streptophyta</taxon>
        <taxon>Embryophyta</taxon>
        <taxon>Tracheophyta</taxon>
        <taxon>Spermatophyta</taxon>
        <taxon>Magnoliopsida</taxon>
        <taxon>eudicotyledons</taxon>
        <taxon>Gunneridae</taxon>
        <taxon>Pentapetalae</taxon>
        <taxon>asterids</taxon>
        <taxon>lamiids</taxon>
        <taxon>Lamiales</taxon>
        <taxon>Scrophulariaceae</taxon>
        <taxon>Buddlejeae</taxon>
        <taxon>Buddleja</taxon>
    </lineage>
</organism>
<dbReference type="EMBL" id="WHWC01000011">
    <property type="protein sequence ID" value="KAG8373552.1"/>
    <property type="molecule type" value="Genomic_DNA"/>
</dbReference>